<evidence type="ECO:0000256" key="1">
    <source>
        <dbReference type="ARBA" id="ARBA00001911"/>
    </source>
</evidence>
<dbReference type="PANTHER" id="PTHR32092">
    <property type="entry name" value="6-PHOSPHO-BETA-GLUCOSIDASE-RELATED"/>
    <property type="match status" value="1"/>
</dbReference>
<name>A0A0F9MGZ0_9ZZZZ</name>
<evidence type="ECO:0000256" key="6">
    <source>
        <dbReference type="ARBA" id="ARBA00023295"/>
    </source>
</evidence>
<evidence type="ECO:0000256" key="3">
    <source>
        <dbReference type="ARBA" id="ARBA00022801"/>
    </source>
</evidence>
<feature type="domain" description="Glycosyl hydrolase family 4 C-terminal" evidence="7">
    <location>
        <begin position="3"/>
        <end position="125"/>
    </location>
</feature>
<gene>
    <name evidence="8" type="ORF">LCGC14_1156640</name>
</gene>
<evidence type="ECO:0000313" key="8">
    <source>
        <dbReference type="EMBL" id="KKM98566.1"/>
    </source>
</evidence>
<dbReference type="GO" id="GO:0004553">
    <property type="term" value="F:hydrolase activity, hydrolyzing O-glycosyl compounds"/>
    <property type="evidence" value="ECO:0007669"/>
    <property type="project" value="InterPro"/>
</dbReference>
<dbReference type="AlphaFoldDB" id="A0A0F9MGZ0"/>
<evidence type="ECO:0000256" key="2">
    <source>
        <dbReference type="ARBA" id="ARBA00022723"/>
    </source>
</evidence>
<dbReference type="SUPFAM" id="SSF56327">
    <property type="entry name" value="LDH C-terminal domain-like"/>
    <property type="match status" value="1"/>
</dbReference>
<sequence length="153" mass="17445">MVAKNIESKIKRILKSNKLKLKKRPTDEYVSHIINAMEINIPFRFNGNVMNKEGGLITNLPKDCCVEVPIFADYQVLHPHGGIRLPTVCQALNISNLVVQKAAVEGVVELDREQIYHAILFDPNTASVCSPREVRNMVDEMFEVENKWLPKFE</sequence>
<keyword evidence="6" id="KW-0326">Glycosidase</keyword>
<dbReference type="EMBL" id="LAZR01005604">
    <property type="protein sequence ID" value="KKM98566.1"/>
    <property type="molecule type" value="Genomic_DNA"/>
</dbReference>
<protein>
    <recommendedName>
        <fullName evidence="7">Glycosyl hydrolase family 4 C-terminal domain-containing protein</fullName>
    </recommendedName>
</protein>
<dbReference type="InterPro" id="IPR015955">
    <property type="entry name" value="Lactate_DH/Glyco_Ohase_4_C"/>
</dbReference>
<dbReference type="InterPro" id="IPR022616">
    <property type="entry name" value="Glyco_hydro_4_C"/>
</dbReference>
<evidence type="ECO:0000256" key="4">
    <source>
        <dbReference type="ARBA" id="ARBA00023027"/>
    </source>
</evidence>
<keyword evidence="3" id="KW-0378">Hydrolase</keyword>
<accession>A0A0F9MGZ0</accession>
<comment type="caution">
    <text evidence="8">The sequence shown here is derived from an EMBL/GenBank/DDBJ whole genome shotgun (WGS) entry which is preliminary data.</text>
</comment>
<dbReference type="InterPro" id="IPR001088">
    <property type="entry name" value="Glyco_hydro_4"/>
</dbReference>
<keyword evidence="4" id="KW-0520">NAD</keyword>
<dbReference type="Pfam" id="PF11975">
    <property type="entry name" value="Glyco_hydro_4C"/>
    <property type="match status" value="1"/>
</dbReference>
<organism evidence="8">
    <name type="scientific">marine sediment metagenome</name>
    <dbReference type="NCBI Taxonomy" id="412755"/>
    <lineage>
        <taxon>unclassified sequences</taxon>
        <taxon>metagenomes</taxon>
        <taxon>ecological metagenomes</taxon>
    </lineage>
</organism>
<dbReference type="GO" id="GO:0016616">
    <property type="term" value="F:oxidoreductase activity, acting on the CH-OH group of donors, NAD or NADP as acceptor"/>
    <property type="evidence" value="ECO:0007669"/>
    <property type="project" value="InterPro"/>
</dbReference>
<reference evidence="8" key="1">
    <citation type="journal article" date="2015" name="Nature">
        <title>Complex archaea that bridge the gap between prokaryotes and eukaryotes.</title>
        <authorList>
            <person name="Spang A."/>
            <person name="Saw J.H."/>
            <person name="Jorgensen S.L."/>
            <person name="Zaremba-Niedzwiedzka K."/>
            <person name="Martijn J."/>
            <person name="Lind A.E."/>
            <person name="van Eijk R."/>
            <person name="Schleper C."/>
            <person name="Guy L."/>
            <person name="Ettema T.J."/>
        </authorList>
    </citation>
    <scope>NUCLEOTIDE SEQUENCE</scope>
</reference>
<dbReference type="GO" id="GO:0005975">
    <property type="term" value="P:carbohydrate metabolic process"/>
    <property type="evidence" value="ECO:0007669"/>
    <property type="project" value="InterPro"/>
</dbReference>
<proteinExistence type="predicted"/>
<evidence type="ECO:0000256" key="5">
    <source>
        <dbReference type="ARBA" id="ARBA00023211"/>
    </source>
</evidence>
<dbReference type="Gene3D" id="3.90.110.10">
    <property type="entry name" value="Lactate dehydrogenase/glycoside hydrolase, family 4, C-terminal"/>
    <property type="match status" value="1"/>
</dbReference>
<evidence type="ECO:0000259" key="7">
    <source>
        <dbReference type="Pfam" id="PF11975"/>
    </source>
</evidence>
<dbReference type="PANTHER" id="PTHR32092:SF6">
    <property type="entry name" value="ALPHA-GALACTOSIDASE"/>
    <property type="match status" value="1"/>
</dbReference>
<keyword evidence="5" id="KW-0464">Manganese</keyword>
<keyword evidence="2" id="KW-0479">Metal-binding</keyword>
<comment type="cofactor">
    <cofactor evidence="1">
        <name>NAD(+)</name>
        <dbReference type="ChEBI" id="CHEBI:57540"/>
    </cofactor>
</comment>
<dbReference type="GO" id="GO:0046872">
    <property type="term" value="F:metal ion binding"/>
    <property type="evidence" value="ECO:0007669"/>
    <property type="project" value="UniProtKB-KW"/>
</dbReference>